<dbReference type="EMBL" id="JBBBZM010000001">
    <property type="protein sequence ID" value="KAL0640772.1"/>
    <property type="molecule type" value="Genomic_DNA"/>
</dbReference>
<dbReference type="InterPro" id="IPR030379">
    <property type="entry name" value="G_SEPTIN_dom"/>
</dbReference>
<keyword evidence="1" id="KW-0547">Nucleotide-binding</keyword>
<dbReference type="SUPFAM" id="SSF52540">
    <property type="entry name" value="P-loop containing nucleoside triphosphate hydrolases"/>
    <property type="match status" value="1"/>
</dbReference>
<evidence type="ECO:0000256" key="1">
    <source>
        <dbReference type="RuleBase" id="RU004560"/>
    </source>
</evidence>
<feature type="region of interest" description="Disordered" evidence="2">
    <location>
        <begin position="104"/>
        <end position="129"/>
    </location>
</feature>
<feature type="domain" description="Septin-type G" evidence="3">
    <location>
        <begin position="194"/>
        <end position="531"/>
    </location>
</feature>
<dbReference type="Gene3D" id="3.40.50.300">
    <property type="entry name" value="P-loop containing nucleotide triphosphate hydrolases"/>
    <property type="match status" value="1"/>
</dbReference>
<proteinExistence type="inferred from homology"/>
<feature type="region of interest" description="Disordered" evidence="2">
    <location>
        <begin position="1"/>
        <end position="91"/>
    </location>
</feature>
<feature type="compositionally biased region" description="Acidic residues" evidence="2">
    <location>
        <begin position="427"/>
        <end position="436"/>
    </location>
</feature>
<dbReference type="PRINTS" id="PR00449">
    <property type="entry name" value="RASTRNSFRMNG"/>
</dbReference>
<comment type="similarity">
    <text evidence="1">Belongs to the TRAFAC class TrmE-Era-EngA-EngB-Septin-like GTPase superfamily. Septin GTPase family.</text>
</comment>
<accession>A0ABR3GXU1</accession>
<dbReference type="Pfam" id="PF00735">
    <property type="entry name" value="Septin"/>
    <property type="match status" value="2"/>
</dbReference>
<dbReference type="PANTHER" id="PTHR18884">
    <property type="entry name" value="SEPTIN"/>
    <property type="match status" value="1"/>
</dbReference>
<name>A0ABR3GXU1_9PEZI</name>
<evidence type="ECO:0000313" key="4">
    <source>
        <dbReference type="EMBL" id="KAL0640772.1"/>
    </source>
</evidence>
<sequence>MDSSNGSVASFPSQKSNGIPPIPESHSSKKESHPPRRSSLNFLRRSKSGDPVRIVQPVVASAAPKLPDIFNGPKGNNSASPIPPPSRNGFGREIRDSVAIISGKFGTSDMSTSPEPSGGDEYNSRGGYIPARKSTDSVLDRSAANYYVKTSQVPFTEDPYAKEGSMAHRGRYSYAGSATSNTINSPRRVRRRKDPTPFNILVIGAKGSGKSSFLRFLRQSLALKPQHGQAVSANENPNSAEDYPLTSGSTAGFKSSYLETEIDGERIGLTLWDSAGLEKNMVDLQLRETVAFLESKFEETFTEETKVVRAPVVRDTHIHCVFLLLDPARLTPNNHYFGKSRNEDEVGGLDEHLDIAVLRALQGKTTVVPVVSKADNCTERHMEELKKLVRKGLSSAGIDPLEALDLDLSEYSEAETPPRAQRGSLAEADEEDEDLPEPNKSIRSTTSSSSAARRTNGNLSVLPLSIISPDFYEPGEPPGRRFPWGFADPYDEKHCDFVKLKEAVFSDWRGDLREKSRDVWYENWRSDRLGASGARATGGSKRR</sequence>
<dbReference type="InterPro" id="IPR027417">
    <property type="entry name" value="P-loop_NTPase"/>
</dbReference>
<evidence type="ECO:0000313" key="5">
    <source>
        <dbReference type="Proteomes" id="UP001447188"/>
    </source>
</evidence>
<gene>
    <name evidence="4" type="ORF">Q9L58_000078</name>
</gene>
<feature type="compositionally biased region" description="Polar residues" evidence="2">
    <location>
        <begin position="1"/>
        <end position="17"/>
    </location>
</feature>
<protein>
    <recommendedName>
        <fullName evidence="3">Septin-type G domain-containing protein</fullName>
    </recommendedName>
</protein>
<keyword evidence="5" id="KW-1185">Reference proteome</keyword>
<feature type="compositionally biased region" description="Low complexity" evidence="2">
    <location>
        <begin position="443"/>
        <end position="454"/>
    </location>
</feature>
<dbReference type="Proteomes" id="UP001447188">
    <property type="component" value="Unassembled WGS sequence"/>
</dbReference>
<dbReference type="PROSITE" id="PS51719">
    <property type="entry name" value="G_SEPTIN"/>
    <property type="match status" value="1"/>
</dbReference>
<feature type="region of interest" description="Disordered" evidence="2">
    <location>
        <begin position="409"/>
        <end position="454"/>
    </location>
</feature>
<evidence type="ECO:0000256" key="2">
    <source>
        <dbReference type="SAM" id="MobiDB-lite"/>
    </source>
</evidence>
<feature type="region of interest" description="Disordered" evidence="2">
    <location>
        <begin position="228"/>
        <end position="247"/>
    </location>
</feature>
<evidence type="ECO:0000259" key="3">
    <source>
        <dbReference type="PROSITE" id="PS51719"/>
    </source>
</evidence>
<organism evidence="4 5">
    <name type="scientific">Discina gigas</name>
    <dbReference type="NCBI Taxonomy" id="1032678"/>
    <lineage>
        <taxon>Eukaryota</taxon>
        <taxon>Fungi</taxon>
        <taxon>Dikarya</taxon>
        <taxon>Ascomycota</taxon>
        <taxon>Pezizomycotina</taxon>
        <taxon>Pezizomycetes</taxon>
        <taxon>Pezizales</taxon>
        <taxon>Discinaceae</taxon>
        <taxon>Discina</taxon>
    </lineage>
</organism>
<reference evidence="4 5" key="1">
    <citation type="submission" date="2024-02" db="EMBL/GenBank/DDBJ databases">
        <title>Discinaceae phylogenomics.</title>
        <authorList>
            <person name="Dirks A.C."/>
            <person name="James T.Y."/>
        </authorList>
    </citation>
    <scope>NUCLEOTIDE SEQUENCE [LARGE SCALE GENOMIC DNA]</scope>
    <source>
        <strain evidence="4 5">ACD0624</strain>
    </source>
</reference>
<keyword evidence="1" id="KW-0342">GTP-binding</keyword>
<feature type="compositionally biased region" description="Polar residues" evidence="2">
    <location>
        <begin position="229"/>
        <end position="239"/>
    </location>
</feature>
<comment type="caution">
    <text evidence="4">The sequence shown here is derived from an EMBL/GenBank/DDBJ whole genome shotgun (WGS) entry which is preliminary data.</text>
</comment>